<evidence type="ECO:0000313" key="2">
    <source>
        <dbReference type="Proteomes" id="UP000001362"/>
    </source>
</evidence>
<accession>B7J3W8</accession>
<proteinExistence type="predicted"/>
<dbReference type="Proteomes" id="UP000001362">
    <property type="component" value="Chromosome"/>
</dbReference>
<reference evidence="1 2" key="1">
    <citation type="journal article" date="2008" name="BMC Genomics">
        <title>Acidithiobacillus ferrooxidans metabolism: from genome sequence to industrial applications.</title>
        <authorList>
            <person name="Valdes J."/>
            <person name="Pedroso I."/>
            <person name="Quatrini R."/>
            <person name="Dodson R.J."/>
            <person name="Tettelin H."/>
            <person name="Blake R.II."/>
            <person name="Eisen J.A."/>
            <person name="Holmes D.S."/>
        </authorList>
    </citation>
    <scope>NUCLEOTIDE SEQUENCE [LARGE SCALE GENOMIC DNA]</scope>
    <source>
        <strain evidence="2">ATCC 23270 / DSM 14882 / CIP 104768 / NCIMB 8455</strain>
    </source>
</reference>
<sequence length="31" mass="3522">MGPEEPCVMVRQACHRLSSIGFHATLLDIFY</sequence>
<dbReference type="EMBL" id="CP001219">
    <property type="protein sequence ID" value="ACK80763.1"/>
    <property type="molecule type" value="Genomic_DNA"/>
</dbReference>
<protein>
    <submittedName>
        <fullName evidence="1">Uncharacterized protein</fullName>
    </submittedName>
</protein>
<dbReference type="PaxDb" id="243159-AFE_0224"/>
<gene>
    <name evidence="1" type="ordered locus">AFE_0224</name>
</gene>
<dbReference type="STRING" id="243159.AFE_0224"/>
<dbReference type="KEGG" id="afr:AFE_0224"/>
<name>B7J3W8_ACIF2</name>
<keyword evidence="2" id="KW-1185">Reference proteome</keyword>
<dbReference type="AlphaFoldDB" id="B7J3W8"/>
<dbReference type="HOGENOM" id="CLU_3394637_0_0_6"/>
<evidence type="ECO:0000313" key="1">
    <source>
        <dbReference type="EMBL" id="ACK80763.1"/>
    </source>
</evidence>
<organism evidence="1 2">
    <name type="scientific">Acidithiobacillus ferrooxidans (strain ATCC 23270 / DSM 14882 / CIP 104768 / NCIMB 8455)</name>
    <name type="common">Ferrobacillus ferrooxidans (strain ATCC 23270)</name>
    <dbReference type="NCBI Taxonomy" id="243159"/>
    <lineage>
        <taxon>Bacteria</taxon>
        <taxon>Pseudomonadati</taxon>
        <taxon>Pseudomonadota</taxon>
        <taxon>Acidithiobacillia</taxon>
        <taxon>Acidithiobacillales</taxon>
        <taxon>Acidithiobacillaceae</taxon>
        <taxon>Acidithiobacillus</taxon>
    </lineage>
</organism>